<dbReference type="SUPFAM" id="SSF53756">
    <property type="entry name" value="UDP-Glycosyltransferase/glycogen phosphorylase"/>
    <property type="match status" value="1"/>
</dbReference>
<reference evidence="3" key="1">
    <citation type="journal article" date="2019" name="Int. J. Syst. Evol. Microbiol.">
        <title>The Global Catalogue of Microorganisms (GCM) 10K type strain sequencing project: providing services to taxonomists for standard genome sequencing and annotation.</title>
        <authorList>
            <consortium name="The Broad Institute Genomics Platform"/>
            <consortium name="The Broad Institute Genome Sequencing Center for Infectious Disease"/>
            <person name="Wu L."/>
            <person name="Ma J."/>
        </authorList>
    </citation>
    <scope>NUCLEOTIDE SEQUENCE [LARGE SCALE GENOMIC DNA]</scope>
    <source>
        <strain evidence="3">CCUG 50347</strain>
    </source>
</reference>
<evidence type="ECO:0000313" key="2">
    <source>
        <dbReference type="EMBL" id="MFC4834856.1"/>
    </source>
</evidence>
<feature type="domain" description="Erythromycin biosynthesis protein CIII-like C-terminal" evidence="1">
    <location>
        <begin position="295"/>
        <end position="385"/>
    </location>
</feature>
<evidence type="ECO:0000313" key="3">
    <source>
        <dbReference type="Proteomes" id="UP001595909"/>
    </source>
</evidence>
<dbReference type="InterPro" id="IPR002213">
    <property type="entry name" value="UDP_glucos_trans"/>
</dbReference>
<dbReference type="PANTHER" id="PTHR48050:SF13">
    <property type="entry name" value="STEROL 3-BETA-GLUCOSYLTRANSFERASE UGT80A2"/>
    <property type="match status" value="1"/>
</dbReference>
<dbReference type="PANTHER" id="PTHR48050">
    <property type="entry name" value="STEROL 3-BETA-GLUCOSYLTRANSFERASE"/>
    <property type="match status" value="1"/>
</dbReference>
<dbReference type="Pfam" id="PF06722">
    <property type="entry name" value="EryCIII-like_C"/>
    <property type="match status" value="1"/>
</dbReference>
<dbReference type="InterPro" id="IPR050426">
    <property type="entry name" value="Glycosyltransferase_28"/>
</dbReference>
<gene>
    <name evidence="2" type="ORF">ACFPEL_20765</name>
</gene>
<comment type="caution">
    <text evidence="2">The sequence shown here is derived from an EMBL/GenBank/DDBJ whole genome shotgun (WGS) entry which is preliminary data.</text>
</comment>
<dbReference type="CDD" id="cd03784">
    <property type="entry name" value="GT1_Gtf-like"/>
    <property type="match status" value="1"/>
</dbReference>
<accession>A0ABV9RL43</accession>
<protein>
    <submittedName>
        <fullName evidence="2">Glycosyltransferase</fullName>
    </submittedName>
</protein>
<dbReference type="Gene3D" id="3.40.50.2000">
    <property type="entry name" value="Glycogen Phosphorylase B"/>
    <property type="match status" value="2"/>
</dbReference>
<proteinExistence type="predicted"/>
<name>A0ABV9RL43_9PSEU</name>
<keyword evidence="3" id="KW-1185">Reference proteome</keyword>
<dbReference type="RefSeq" id="WP_274189640.1">
    <property type="nucleotide sequence ID" value="NZ_BAABHN010000044.1"/>
</dbReference>
<dbReference type="InterPro" id="IPR010610">
    <property type="entry name" value="EryCIII-like_C"/>
</dbReference>
<evidence type="ECO:0000259" key="1">
    <source>
        <dbReference type="Pfam" id="PF06722"/>
    </source>
</evidence>
<organism evidence="2 3">
    <name type="scientific">Actinomycetospora chibensis</name>
    <dbReference type="NCBI Taxonomy" id="663606"/>
    <lineage>
        <taxon>Bacteria</taxon>
        <taxon>Bacillati</taxon>
        <taxon>Actinomycetota</taxon>
        <taxon>Actinomycetes</taxon>
        <taxon>Pseudonocardiales</taxon>
        <taxon>Pseudonocardiaceae</taxon>
        <taxon>Actinomycetospora</taxon>
    </lineage>
</organism>
<dbReference type="EMBL" id="JBHSIM010000044">
    <property type="protein sequence ID" value="MFC4834856.1"/>
    <property type="molecule type" value="Genomic_DNA"/>
</dbReference>
<sequence length="404" mass="41859">MRALLVTAGSRGDVAPFLALARHGVARGDEVHLAVTREARDDAARTGAVVHGLDGDFAALIATQGTSPWTALRTYRTTMAPMLAAIERSAVAAALAAAPDVLLTHPKILTAGAIAARRGRPWVRAEIVPTLTPTRDFPAAGLPVPDVPALNPLTFRALAAGARLGERAARRRVERDIGPLPPGAAPTRTVVPVSPVLLPRPDDWPATTVVTGRWVDPPDGTAGPPDPELDDFLAAGDVHYAGFGSMARGDPRARARTIVGVLRARGARVLLVTGWGGLEVPDDLAGPDVLVRRSVDHASVLPRCAAALHHAGAGTAHAVVAAGVPSVPVPMFADQPFWARRLHTAGLAAPPVPAGRLTGARLDRALDALPPRTDLAGPAARMAAEDGVGAAWAVLEETAGLRRP</sequence>
<dbReference type="Proteomes" id="UP001595909">
    <property type="component" value="Unassembled WGS sequence"/>
</dbReference>